<proteinExistence type="predicted"/>
<evidence type="ECO:0000313" key="4">
    <source>
        <dbReference type="Proteomes" id="UP001195914"/>
    </source>
</evidence>
<protein>
    <submittedName>
        <fullName evidence="3">Uncharacterized protein</fullName>
    </submittedName>
</protein>
<dbReference type="InterPro" id="IPR027417">
    <property type="entry name" value="P-loop_NTPase"/>
</dbReference>
<dbReference type="InterPro" id="IPR041679">
    <property type="entry name" value="DNA2/NAM7-like_C"/>
</dbReference>
<dbReference type="PANTHER" id="PTHR10887">
    <property type="entry name" value="DNA2/NAM7 HELICASE FAMILY"/>
    <property type="match status" value="1"/>
</dbReference>
<organism evidence="3 4">
    <name type="scientific">Babesia divergens</name>
    <dbReference type="NCBI Taxonomy" id="32595"/>
    <lineage>
        <taxon>Eukaryota</taxon>
        <taxon>Sar</taxon>
        <taxon>Alveolata</taxon>
        <taxon>Apicomplexa</taxon>
        <taxon>Aconoidasida</taxon>
        <taxon>Piroplasmida</taxon>
        <taxon>Babesiidae</taxon>
        <taxon>Babesia</taxon>
    </lineage>
</organism>
<accession>A0AAD9LE27</accession>
<dbReference type="GO" id="GO:0004386">
    <property type="term" value="F:helicase activity"/>
    <property type="evidence" value="ECO:0007669"/>
    <property type="project" value="InterPro"/>
</dbReference>
<gene>
    <name evidence="3" type="ORF">X943_001593</name>
</gene>
<comment type="caution">
    <text evidence="3">The sequence shown here is derived from an EMBL/GenBank/DDBJ whole genome shotgun (WGS) entry which is preliminary data.</text>
</comment>
<feature type="domain" description="DNA2/NAM7 helicase helicase" evidence="1">
    <location>
        <begin position="311"/>
        <end position="505"/>
    </location>
</feature>
<dbReference type="CDD" id="cd18042">
    <property type="entry name" value="DEXXQc_SETX"/>
    <property type="match status" value="1"/>
</dbReference>
<feature type="domain" description="DNA2/NAM7 helicase helicase" evidence="1">
    <location>
        <begin position="517"/>
        <end position="593"/>
    </location>
</feature>
<name>A0AAD9LE27_BABDI</name>
<dbReference type="CDD" id="cd18808">
    <property type="entry name" value="SF1_C_Upf1"/>
    <property type="match status" value="1"/>
</dbReference>
<reference evidence="3" key="1">
    <citation type="journal article" date="2014" name="Nucleic Acids Res.">
        <title>The evolutionary dynamics of variant antigen genes in Babesia reveal a history of genomic innovation underlying host-parasite interaction.</title>
        <authorList>
            <person name="Jackson A.P."/>
            <person name="Otto T.D."/>
            <person name="Darby A."/>
            <person name="Ramaprasad A."/>
            <person name="Xia D."/>
            <person name="Echaide I.E."/>
            <person name="Farber M."/>
            <person name="Gahlot S."/>
            <person name="Gamble J."/>
            <person name="Gupta D."/>
            <person name="Gupta Y."/>
            <person name="Jackson L."/>
            <person name="Malandrin L."/>
            <person name="Malas T.B."/>
            <person name="Moussa E."/>
            <person name="Nair M."/>
            <person name="Reid A.J."/>
            <person name="Sanders M."/>
            <person name="Sharma J."/>
            <person name="Tracey A."/>
            <person name="Quail M.A."/>
            <person name="Weir W."/>
            <person name="Wastling J.M."/>
            <person name="Hall N."/>
            <person name="Willadsen P."/>
            <person name="Lingelbach K."/>
            <person name="Shiels B."/>
            <person name="Tait A."/>
            <person name="Berriman M."/>
            <person name="Allred D.R."/>
            <person name="Pain A."/>
        </authorList>
    </citation>
    <scope>NUCLEOTIDE SEQUENCE</scope>
    <source>
        <strain evidence="3">1802A</strain>
    </source>
</reference>
<dbReference type="Pfam" id="PF13086">
    <property type="entry name" value="AAA_11"/>
    <property type="match status" value="2"/>
</dbReference>
<evidence type="ECO:0000259" key="1">
    <source>
        <dbReference type="Pfam" id="PF13086"/>
    </source>
</evidence>
<dbReference type="PANTHER" id="PTHR10887:SF495">
    <property type="entry name" value="HELICASE SENATAXIN ISOFORM X1-RELATED"/>
    <property type="match status" value="1"/>
</dbReference>
<dbReference type="Gene3D" id="3.40.50.300">
    <property type="entry name" value="P-loop containing nucleotide triphosphate hydrolases"/>
    <property type="match status" value="2"/>
</dbReference>
<dbReference type="SUPFAM" id="SSF52540">
    <property type="entry name" value="P-loop containing nucleoside triphosphate hydrolases"/>
    <property type="match status" value="1"/>
</dbReference>
<reference evidence="3" key="2">
    <citation type="submission" date="2021-05" db="EMBL/GenBank/DDBJ databases">
        <authorList>
            <person name="Pain A."/>
        </authorList>
    </citation>
    <scope>NUCLEOTIDE SEQUENCE</scope>
    <source>
        <strain evidence="3">1802A</strain>
    </source>
</reference>
<evidence type="ECO:0000313" key="3">
    <source>
        <dbReference type="EMBL" id="KAK1932960.1"/>
    </source>
</evidence>
<feature type="domain" description="DNA2/NAM7 helicase-like C-terminal" evidence="2">
    <location>
        <begin position="601"/>
        <end position="874"/>
    </location>
</feature>
<dbReference type="InterPro" id="IPR045055">
    <property type="entry name" value="DNA2/NAM7-like"/>
</dbReference>
<dbReference type="AlphaFoldDB" id="A0AAD9LE27"/>
<dbReference type="InterPro" id="IPR047187">
    <property type="entry name" value="SF1_C_Upf1"/>
</dbReference>
<dbReference type="InterPro" id="IPR041677">
    <property type="entry name" value="DNA2/NAM7_AAA_11"/>
</dbReference>
<sequence length="944" mass="107471">MLDNCDEIFTKDSQLFERVLAVDFHQDLPRDAPVSHENMQKRIKWHEPLQKLPASIPDLRSYHRSFFPLYMIECLQMLLSHKYKSMNYPTRVNLVTAKIAGSFAEVRFSSKEEIPFSHGDIVLLYVGSMGHDVVPDRDVVMQPAPLVGGMVDESTPYVSVPEDHPMYQDTLKHALAYVISAERKQCDLRLLILPPAFASIDTFDNRSLDRLEAMQNVLQLSTARDSGSIAVSDGLDSGEFWYVSKILSFSTALREFRALCMMKFMPLKDKLLTNYNSDADDEDAGDNVNKDHYLSKIKIPSKLRMSLEASFNTAQLRAIRNSVKEEGITLIQGPPGTGKTTTIMGIISALLESDECHDDILPDIMDLDEDVDGLYARNPWLKDNKFGDDVLDMSFDDLNSTDSNFDIHNHRYDSYGCIKQKGNVNSEVVRVPMKNHKNRRILICAPSNAAIDEIVKRLVRPVNGGIFNADGERYNPTVTRIGPNFHDDLKKYSLKHKVDRLIHLKYSAYNFKVESHIRSRLVHETLLNSDVVCSTLSACGSNELYAFMDMFDTLIVDEATQAVELSTLIALCLGCRRAILVGDPCQLSATVCSNVAVALNYDRSLFQRLQLCGYPVNLLNIQYRMDPRISRFPSMYFYRNQLKDAPSVYNRQVEDWREFPLLKPTIFYAIDSKQTKYETSYKNEMEANIVCQLLEIILEVLSAEPNFELSSLQQRIAIVTTYSAQVTLLKETIARRHKNLVIPQSEKDDTNPNATKIPKLLIDVSSVDGFQGMEKEIVIFSAVRTSYVGKRNIIKKSIREITPPSILTIDGEPHNPEDVEKFAKVSDDYLQGIRSGKISSDIQDIVDVSFIADRRRINVAITRALRNLFIVGNPRFLLDHTHWYSLYHHYAQCGYIFICNMNQSTLNDNYLKAWALTYLMKDPAACERFKQNPYLNKFVTSLVG</sequence>
<dbReference type="Pfam" id="PF13087">
    <property type="entry name" value="AAA_12"/>
    <property type="match status" value="1"/>
</dbReference>
<keyword evidence="4" id="KW-1185">Reference proteome</keyword>
<dbReference type="EMBL" id="JAHBMH010000073">
    <property type="protein sequence ID" value="KAK1932960.1"/>
    <property type="molecule type" value="Genomic_DNA"/>
</dbReference>
<evidence type="ECO:0000259" key="2">
    <source>
        <dbReference type="Pfam" id="PF13087"/>
    </source>
</evidence>
<dbReference type="Proteomes" id="UP001195914">
    <property type="component" value="Unassembled WGS sequence"/>
</dbReference>